<name>A0AAV3P3Y0_LITER</name>
<gene>
    <name evidence="1" type="ORF">LIER_06193</name>
</gene>
<reference evidence="1 2" key="1">
    <citation type="submission" date="2024-01" db="EMBL/GenBank/DDBJ databases">
        <title>The complete chloroplast genome sequence of Lithospermum erythrorhizon: insights into the phylogenetic relationship among Boraginaceae species and the maternal lineages of purple gromwells.</title>
        <authorList>
            <person name="Okada T."/>
            <person name="Watanabe K."/>
        </authorList>
    </citation>
    <scope>NUCLEOTIDE SEQUENCE [LARGE SCALE GENOMIC DNA]</scope>
</reference>
<dbReference type="PANTHER" id="PTHR36393">
    <property type="entry name" value="SULFATE ADENYLYLTRANSFERASE SUBUNIT"/>
    <property type="match status" value="1"/>
</dbReference>
<sequence length="208" mass="22847">MAQVLGLRPLPGTRSFIRCRSSQNRVIKSTQSHLVNTSWAQVQQSVQSHGRFFCLFSDGSKQERARKALEGALGGKKTEFEKWDREIKKREEAGGGGGSGGGGWFGWGRWFGGFDGDQFWQETQQAILTILGIITIYLIVAKGDVMVAVIFNPLLFALRGTRNGLTYLSSKIMNVVNPSISRPSTIAQDQVAAPISAKETVVRKWGGN</sequence>
<organism evidence="1 2">
    <name type="scientific">Lithospermum erythrorhizon</name>
    <name type="common">Purple gromwell</name>
    <name type="synonym">Lithospermum officinale var. erythrorhizon</name>
    <dbReference type="NCBI Taxonomy" id="34254"/>
    <lineage>
        <taxon>Eukaryota</taxon>
        <taxon>Viridiplantae</taxon>
        <taxon>Streptophyta</taxon>
        <taxon>Embryophyta</taxon>
        <taxon>Tracheophyta</taxon>
        <taxon>Spermatophyta</taxon>
        <taxon>Magnoliopsida</taxon>
        <taxon>eudicotyledons</taxon>
        <taxon>Gunneridae</taxon>
        <taxon>Pentapetalae</taxon>
        <taxon>asterids</taxon>
        <taxon>lamiids</taxon>
        <taxon>Boraginales</taxon>
        <taxon>Boraginaceae</taxon>
        <taxon>Boraginoideae</taxon>
        <taxon>Lithospermeae</taxon>
        <taxon>Lithospermum</taxon>
    </lineage>
</organism>
<proteinExistence type="predicted"/>
<dbReference type="PANTHER" id="PTHR36393:SF1">
    <property type="entry name" value="SULFATE ADENYLYLTRANSFERASE SUBUNIT"/>
    <property type="match status" value="1"/>
</dbReference>
<dbReference type="AlphaFoldDB" id="A0AAV3P3Y0"/>
<dbReference type="Proteomes" id="UP001454036">
    <property type="component" value="Unassembled WGS sequence"/>
</dbReference>
<protein>
    <submittedName>
        <fullName evidence="1">Transferase</fullName>
    </submittedName>
</protein>
<keyword evidence="1" id="KW-0808">Transferase</keyword>
<keyword evidence="2" id="KW-1185">Reference proteome</keyword>
<comment type="caution">
    <text evidence="1">The sequence shown here is derived from an EMBL/GenBank/DDBJ whole genome shotgun (WGS) entry which is preliminary data.</text>
</comment>
<accession>A0AAV3P3Y0</accession>
<evidence type="ECO:0000313" key="2">
    <source>
        <dbReference type="Proteomes" id="UP001454036"/>
    </source>
</evidence>
<dbReference type="EMBL" id="BAABME010000889">
    <property type="protein sequence ID" value="GAA0146179.1"/>
    <property type="molecule type" value="Genomic_DNA"/>
</dbReference>
<evidence type="ECO:0000313" key="1">
    <source>
        <dbReference type="EMBL" id="GAA0146179.1"/>
    </source>
</evidence>
<dbReference type="GO" id="GO:0016740">
    <property type="term" value="F:transferase activity"/>
    <property type="evidence" value="ECO:0007669"/>
    <property type="project" value="UniProtKB-KW"/>
</dbReference>